<dbReference type="InterPro" id="IPR007405">
    <property type="entry name" value="Phage_KVP40_Orf299"/>
</dbReference>
<feature type="non-terminal residue" evidence="1">
    <location>
        <position position="164"/>
    </location>
</feature>
<reference evidence="1 2" key="1">
    <citation type="journal article" date="2016" name="Nat. Commun.">
        <title>Thousands of microbial genomes shed light on interconnected biogeochemical processes in an aquifer system.</title>
        <authorList>
            <person name="Anantharaman K."/>
            <person name="Brown C.T."/>
            <person name="Hug L.A."/>
            <person name="Sharon I."/>
            <person name="Castelle C.J."/>
            <person name="Probst A.J."/>
            <person name="Thomas B.C."/>
            <person name="Singh A."/>
            <person name="Wilkins M.J."/>
            <person name="Karaoz U."/>
            <person name="Brodie E.L."/>
            <person name="Williams K.H."/>
            <person name="Hubbard S.S."/>
            <person name="Banfield J.F."/>
        </authorList>
    </citation>
    <scope>NUCLEOTIDE SEQUENCE [LARGE SCALE GENOMIC DNA]</scope>
</reference>
<organism evidence="1 2">
    <name type="scientific">Candidatus Tagabacteria bacterium RIFCSPLOWO2_01_FULL_42_9</name>
    <dbReference type="NCBI Taxonomy" id="1802296"/>
    <lineage>
        <taxon>Bacteria</taxon>
        <taxon>Candidatus Tagaibacteriota</taxon>
    </lineage>
</organism>
<dbReference type="AlphaFoldDB" id="A0A1G2LVV9"/>
<proteinExistence type="predicted"/>
<dbReference type="EMBL" id="MHRA01000038">
    <property type="protein sequence ID" value="OHA14931.1"/>
    <property type="molecule type" value="Genomic_DNA"/>
</dbReference>
<accession>A0A1G2LVV9</accession>
<evidence type="ECO:0000313" key="1">
    <source>
        <dbReference type="EMBL" id="OHA14931.1"/>
    </source>
</evidence>
<comment type="caution">
    <text evidence="1">The sequence shown here is derived from an EMBL/GenBank/DDBJ whole genome shotgun (WGS) entry which is preliminary data.</text>
</comment>
<evidence type="ECO:0000313" key="2">
    <source>
        <dbReference type="Proteomes" id="UP000178116"/>
    </source>
</evidence>
<dbReference type="PANTHER" id="PTHR39961">
    <property type="entry name" value="HYPOTHETICAL CYTOSOLIC PROTEIN"/>
    <property type="match status" value="1"/>
</dbReference>
<protein>
    <submittedName>
        <fullName evidence="1">Uncharacterized protein</fullName>
    </submittedName>
</protein>
<dbReference type="PANTHER" id="PTHR39961:SF1">
    <property type="entry name" value="DUF458 DOMAIN-CONTAINING PROTEIN"/>
    <property type="match status" value="1"/>
</dbReference>
<name>A0A1G2LVV9_9BACT</name>
<gene>
    <name evidence="1" type="ORF">A3A10_02420</name>
</gene>
<dbReference type="Proteomes" id="UP000178116">
    <property type="component" value="Unassembled WGS sequence"/>
</dbReference>
<dbReference type="Pfam" id="PF04308">
    <property type="entry name" value="RNaseH_like"/>
    <property type="match status" value="1"/>
</dbReference>
<sequence length="164" mass="18847">MNNDVLFYNETLRRRINFDELIVEIVKYIREQPKAEYKITVGTDSDASSCAQFVTAITVLKIGNGGRYFWTKSEKIFCPTLRERIYKETMQSITFTQELKSRLKDKLGEEFFWDDKISVHIDVGEKGPTKDLIEGVVGMVKGYGLEAIIKPYSFGAFVVADRHT</sequence>